<dbReference type="PIRSF" id="PIRSF500134">
    <property type="entry name" value="UDPglc_DH_bac"/>
    <property type="match status" value="1"/>
</dbReference>
<evidence type="ECO:0000256" key="3">
    <source>
        <dbReference type="ARBA" id="ARBA00012954"/>
    </source>
</evidence>
<dbReference type="Gene3D" id="1.20.5.100">
    <property type="entry name" value="Cytochrome c1, transmembrane anchor, C-terminal"/>
    <property type="match status" value="1"/>
</dbReference>
<evidence type="ECO:0000259" key="11">
    <source>
        <dbReference type="SMART" id="SM00984"/>
    </source>
</evidence>
<dbReference type="SUPFAM" id="SSF52413">
    <property type="entry name" value="UDP-glucose/GDP-mannose dehydrogenase C-terminal domain"/>
    <property type="match status" value="1"/>
</dbReference>
<dbReference type="Gene3D" id="3.40.50.720">
    <property type="entry name" value="NAD(P)-binding Rossmann-like Domain"/>
    <property type="match status" value="2"/>
</dbReference>
<feature type="binding site" evidence="9">
    <location>
        <begin position="151"/>
        <end position="154"/>
    </location>
    <ligand>
        <name>substrate</name>
    </ligand>
</feature>
<dbReference type="PANTHER" id="PTHR43750:SF3">
    <property type="entry name" value="UDP-GLUCOSE 6-DEHYDROGENASE TUAD"/>
    <property type="match status" value="1"/>
</dbReference>
<feature type="binding site" evidence="9">
    <location>
        <position position="326"/>
    </location>
    <ligand>
        <name>substrate</name>
    </ligand>
</feature>
<dbReference type="InterPro" id="IPR036291">
    <property type="entry name" value="NAD(P)-bd_dom_sf"/>
</dbReference>
<dbReference type="InterPro" id="IPR014027">
    <property type="entry name" value="UDP-Glc/GDP-Man_DH_C"/>
</dbReference>
<dbReference type="InterPro" id="IPR036220">
    <property type="entry name" value="UDP-Glc/GDP-Man_DH_C_sf"/>
</dbReference>
<organism evidence="12 13">
    <name type="scientific">Corynebacterium crudilactis</name>
    <dbReference type="NCBI Taxonomy" id="1652495"/>
    <lineage>
        <taxon>Bacteria</taxon>
        <taxon>Bacillati</taxon>
        <taxon>Actinomycetota</taxon>
        <taxon>Actinomycetes</taxon>
        <taxon>Mycobacteriales</taxon>
        <taxon>Corynebacteriaceae</taxon>
        <taxon>Corynebacterium</taxon>
    </lineage>
</organism>
<feature type="binding site" evidence="10">
    <location>
        <position position="28"/>
    </location>
    <ligand>
        <name>NAD(+)</name>
        <dbReference type="ChEBI" id="CHEBI:57540"/>
    </ligand>
</feature>
<dbReference type="GO" id="GO:0003979">
    <property type="term" value="F:UDP-glucose 6-dehydrogenase activity"/>
    <property type="evidence" value="ECO:0007669"/>
    <property type="project" value="UniProtKB-EC"/>
</dbReference>
<feature type="binding site" evidence="10">
    <location>
        <position position="333"/>
    </location>
    <ligand>
        <name>NAD(+)</name>
        <dbReference type="ChEBI" id="CHEBI:57540"/>
    </ligand>
</feature>
<feature type="binding site" evidence="9">
    <location>
        <position position="260"/>
    </location>
    <ligand>
        <name>substrate</name>
    </ligand>
</feature>
<dbReference type="PANTHER" id="PTHR43750">
    <property type="entry name" value="UDP-GLUCOSE 6-DEHYDROGENASE TUAD"/>
    <property type="match status" value="1"/>
</dbReference>
<dbReference type="GO" id="GO:0051287">
    <property type="term" value="F:NAD binding"/>
    <property type="evidence" value="ECO:0007669"/>
    <property type="project" value="InterPro"/>
</dbReference>
<evidence type="ECO:0000313" key="12">
    <source>
        <dbReference type="EMBL" id="ANE04997.1"/>
    </source>
</evidence>
<feature type="active site" description="Nucleophile" evidence="8">
    <location>
        <position position="263"/>
    </location>
</feature>
<evidence type="ECO:0000256" key="9">
    <source>
        <dbReference type="PIRSR" id="PIRSR500134-2"/>
    </source>
</evidence>
<keyword evidence="13" id="KW-1185">Reference proteome</keyword>
<sequence length="437" mass="46608">MTVIGTGYLGATHAACMAELGHEVLGVDVDEAKIASLKDSKVPFFEPGLPEVLERNLENGRLNFTTDYTEVAGFAQVHFLGVGTPQQKGSFAADLTYVRQVVEDLVPLLEGNHIIFGKSTVPVGTAEQLQELADSLVQPGSHVEIAWNPEFLREGFAVKDTITPDRIVVGVRAGSDAADVAREVYATALAADTPFLVTDLATAELVKVSANAFLATKISFINAVAEICEQTGADVVALADAIGHDDRIGRKFLGAGLGFGGGCLPKDIRAFMARAGELGADQALTFLREVDSINMRRRDRTVQLAKEMCGGSLLGKRITVLGAAFKPNSDDVRDSPALSVAGSLSLQGAAVSVYDPEAMDNARRVFPTLSYAASTKEALIDAHLVVLATEWQEFRDLDPEVAGGVVEKRAIIDGRNVLDVAKWKSAGWEMQALGRNL</sequence>
<dbReference type="SUPFAM" id="SSF48179">
    <property type="entry name" value="6-phosphogluconate dehydrogenase C-terminal domain-like"/>
    <property type="match status" value="1"/>
</dbReference>
<dbReference type="InterPro" id="IPR008927">
    <property type="entry name" value="6-PGluconate_DH-like_C_sf"/>
</dbReference>
<dbReference type="Pfam" id="PF03720">
    <property type="entry name" value="UDPG_MGDP_dh_C"/>
    <property type="match status" value="1"/>
</dbReference>
<feature type="binding site" evidence="10">
    <location>
        <position position="84"/>
    </location>
    <ligand>
        <name>NAD(+)</name>
        <dbReference type="ChEBI" id="CHEBI:57540"/>
    </ligand>
</feature>
<proteinExistence type="inferred from homology"/>
<comment type="pathway">
    <text evidence="1">Nucleotide-sugar biosynthesis; UDP-alpha-D-glucuronate biosynthesis; UDP-alpha-D-glucuronate from UDP-alpha-D-glucose: step 1/1.</text>
</comment>
<feature type="binding site" evidence="9">
    <location>
        <position position="207"/>
    </location>
    <ligand>
        <name>substrate</name>
    </ligand>
</feature>
<name>A0A172QWB2_9CORY</name>
<feature type="binding site" evidence="9">
    <location>
        <begin position="252"/>
        <end position="256"/>
    </location>
    <ligand>
        <name>substrate</name>
    </ligand>
</feature>
<dbReference type="Pfam" id="PF00984">
    <property type="entry name" value="UDPG_MGDP_dh"/>
    <property type="match status" value="1"/>
</dbReference>
<dbReference type="InterPro" id="IPR001732">
    <property type="entry name" value="UDP-Glc/GDP-Man_DH_N"/>
</dbReference>
<reference evidence="12 13" key="1">
    <citation type="submission" date="2016-05" db="EMBL/GenBank/DDBJ databases">
        <title>Complete genome sequence of Corynebacterium crudilactis, a new Corynebacterium species isolated from raw cow's milk.</title>
        <authorList>
            <person name="Christian R."/>
            <person name="Zimmermann J."/>
            <person name="Lipski A."/>
            <person name="Kalinowski J."/>
        </authorList>
    </citation>
    <scope>NUCLEOTIDE SEQUENCE [LARGE SCALE GENOMIC DNA]</scope>
    <source>
        <strain evidence="12 13">JZ16</strain>
    </source>
</reference>
<comment type="similarity">
    <text evidence="2 7">Belongs to the UDP-glucose/GDP-mannose dehydrogenase family.</text>
</comment>
<gene>
    <name evidence="12" type="ORF">ccrud_12840</name>
</gene>
<accession>A0A172QWB2</accession>
<feature type="binding site" evidence="10">
    <location>
        <position position="33"/>
    </location>
    <ligand>
        <name>NAD(+)</name>
        <dbReference type="ChEBI" id="CHEBI:57540"/>
    </ligand>
</feature>
<dbReference type="KEGG" id="ccjz:ccrud_12840"/>
<feature type="binding site" evidence="10">
    <location>
        <position position="154"/>
    </location>
    <ligand>
        <name>NAD(+)</name>
        <dbReference type="ChEBI" id="CHEBI:57540"/>
    </ligand>
</feature>
<dbReference type="InterPro" id="IPR017476">
    <property type="entry name" value="UDP-Glc/GDP-Man"/>
</dbReference>
<evidence type="ECO:0000256" key="5">
    <source>
        <dbReference type="ARBA" id="ARBA00023027"/>
    </source>
</evidence>
<keyword evidence="5 7" id="KW-0520">NAD</keyword>
<dbReference type="STRING" id="1652495.ccrud_12840"/>
<dbReference type="EMBL" id="CP015622">
    <property type="protein sequence ID" value="ANE04997.1"/>
    <property type="molecule type" value="Genomic_DNA"/>
</dbReference>
<dbReference type="GO" id="GO:0006065">
    <property type="term" value="P:UDP-glucuronate biosynthetic process"/>
    <property type="evidence" value="ECO:0007669"/>
    <property type="project" value="UniProtKB-UniPathway"/>
</dbReference>
<dbReference type="SUPFAM" id="SSF51735">
    <property type="entry name" value="NAD(P)-binding Rossmann-fold domains"/>
    <property type="match status" value="1"/>
</dbReference>
<dbReference type="PIRSF" id="PIRSF000124">
    <property type="entry name" value="UDPglc_GDPman_dh"/>
    <property type="match status" value="1"/>
</dbReference>
<dbReference type="InterPro" id="IPR028357">
    <property type="entry name" value="UDPglc_DH_bac"/>
</dbReference>
<evidence type="ECO:0000256" key="4">
    <source>
        <dbReference type="ARBA" id="ARBA00023002"/>
    </source>
</evidence>
<feature type="binding site" evidence="10">
    <location>
        <position position="120"/>
    </location>
    <ligand>
        <name>NAD(+)</name>
        <dbReference type="ChEBI" id="CHEBI:57540"/>
    </ligand>
</feature>
<feature type="domain" description="UDP-glucose/GDP-mannose dehydrogenase C-terminal" evidence="11">
    <location>
        <begin position="319"/>
        <end position="420"/>
    </location>
</feature>
<dbReference type="Proteomes" id="UP000076929">
    <property type="component" value="Chromosome"/>
</dbReference>
<protein>
    <recommendedName>
        <fullName evidence="3 7">UDP-glucose 6-dehydrogenase</fullName>
        <ecNumber evidence="3 7">1.1.1.22</ecNumber>
    </recommendedName>
</protein>
<evidence type="ECO:0000256" key="8">
    <source>
        <dbReference type="PIRSR" id="PIRSR500134-1"/>
    </source>
</evidence>
<dbReference type="NCBIfam" id="TIGR03026">
    <property type="entry name" value="NDP-sugDHase"/>
    <property type="match status" value="1"/>
</dbReference>
<evidence type="ECO:0000256" key="2">
    <source>
        <dbReference type="ARBA" id="ARBA00006601"/>
    </source>
</evidence>
<dbReference type="InterPro" id="IPR014026">
    <property type="entry name" value="UDP-Glc/GDP-Man_DH_dimer"/>
</dbReference>
<evidence type="ECO:0000256" key="1">
    <source>
        <dbReference type="ARBA" id="ARBA00004701"/>
    </source>
</evidence>
<dbReference type="EC" id="1.1.1.22" evidence="3 7"/>
<dbReference type="AlphaFoldDB" id="A0A172QWB2"/>
<comment type="catalytic activity">
    <reaction evidence="6 7">
        <text>UDP-alpha-D-glucose + 2 NAD(+) + H2O = UDP-alpha-D-glucuronate + 2 NADH + 3 H(+)</text>
        <dbReference type="Rhea" id="RHEA:23596"/>
        <dbReference type="ChEBI" id="CHEBI:15377"/>
        <dbReference type="ChEBI" id="CHEBI:15378"/>
        <dbReference type="ChEBI" id="CHEBI:57540"/>
        <dbReference type="ChEBI" id="CHEBI:57945"/>
        <dbReference type="ChEBI" id="CHEBI:58052"/>
        <dbReference type="ChEBI" id="CHEBI:58885"/>
        <dbReference type="EC" id="1.1.1.22"/>
    </reaction>
</comment>
<evidence type="ECO:0000256" key="10">
    <source>
        <dbReference type="PIRSR" id="PIRSR500134-3"/>
    </source>
</evidence>
<evidence type="ECO:0000256" key="7">
    <source>
        <dbReference type="PIRNR" id="PIRNR000124"/>
    </source>
</evidence>
<dbReference type="Pfam" id="PF03721">
    <property type="entry name" value="UDPG_MGDP_dh_N"/>
    <property type="match status" value="1"/>
</dbReference>
<dbReference type="GO" id="GO:0000271">
    <property type="term" value="P:polysaccharide biosynthetic process"/>
    <property type="evidence" value="ECO:0007669"/>
    <property type="project" value="InterPro"/>
</dbReference>
<dbReference type="SMART" id="SM00984">
    <property type="entry name" value="UDPG_MGDP_dh_C"/>
    <property type="match status" value="1"/>
</dbReference>
<keyword evidence="4 7" id="KW-0560">Oxidoreductase</keyword>
<evidence type="ECO:0000256" key="6">
    <source>
        <dbReference type="ARBA" id="ARBA00047473"/>
    </source>
</evidence>
<feature type="binding site" evidence="10">
    <location>
        <position position="266"/>
    </location>
    <ligand>
        <name>NAD(+)</name>
        <dbReference type="ChEBI" id="CHEBI:57540"/>
    </ligand>
</feature>
<dbReference type="UniPathway" id="UPA00038">
    <property type="reaction ID" value="UER00491"/>
</dbReference>
<evidence type="ECO:0000313" key="13">
    <source>
        <dbReference type="Proteomes" id="UP000076929"/>
    </source>
</evidence>